<dbReference type="AlphaFoldDB" id="A0A0C3GV63"/>
<dbReference type="InterPro" id="IPR010730">
    <property type="entry name" value="HET"/>
</dbReference>
<evidence type="ECO:0000313" key="3">
    <source>
        <dbReference type="Proteomes" id="UP000054321"/>
    </source>
</evidence>
<dbReference type="InParanoid" id="A0A0C3GV63"/>
<gene>
    <name evidence="2" type="ORF">OIDMADRAFT_136699</name>
</gene>
<reference evidence="3" key="2">
    <citation type="submission" date="2015-01" db="EMBL/GenBank/DDBJ databases">
        <title>Evolutionary Origins and Diversification of the Mycorrhizal Mutualists.</title>
        <authorList>
            <consortium name="DOE Joint Genome Institute"/>
            <consortium name="Mycorrhizal Genomics Consortium"/>
            <person name="Kohler A."/>
            <person name="Kuo A."/>
            <person name="Nagy L.G."/>
            <person name="Floudas D."/>
            <person name="Copeland A."/>
            <person name="Barry K.W."/>
            <person name="Cichocki N."/>
            <person name="Veneault-Fourrey C."/>
            <person name="LaButti K."/>
            <person name="Lindquist E.A."/>
            <person name="Lipzen A."/>
            <person name="Lundell T."/>
            <person name="Morin E."/>
            <person name="Murat C."/>
            <person name="Riley R."/>
            <person name="Ohm R."/>
            <person name="Sun H."/>
            <person name="Tunlid A."/>
            <person name="Henrissat B."/>
            <person name="Grigoriev I.V."/>
            <person name="Hibbett D.S."/>
            <person name="Martin F."/>
        </authorList>
    </citation>
    <scope>NUCLEOTIDE SEQUENCE [LARGE SCALE GENOMIC DNA]</scope>
    <source>
        <strain evidence="3">Zn</strain>
    </source>
</reference>
<dbReference type="EMBL" id="KN832891">
    <property type="protein sequence ID" value="KIM94181.1"/>
    <property type="molecule type" value="Genomic_DNA"/>
</dbReference>
<dbReference type="STRING" id="913774.A0A0C3GV63"/>
<name>A0A0C3GV63_OIDMZ</name>
<proteinExistence type="predicted"/>
<sequence length="111" mass="12760">MPTRLLHIDDETQSCRLVDTEEQSRPYFALSYCWGDQAGPTRTARLTKDTLPLWKQGCPVSEMPRLFRDACYLTLKFGGGYLWIDSLCILQDDDGDKMKEVSRMGDIYRSA</sequence>
<evidence type="ECO:0000313" key="2">
    <source>
        <dbReference type="EMBL" id="KIM94181.1"/>
    </source>
</evidence>
<dbReference type="Pfam" id="PF06985">
    <property type="entry name" value="HET"/>
    <property type="match status" value="1"/>
</dbReference>
<feature type="non-terminal residue" evidence="2">
    <location>
        <position position="111"/>
    </location>
</feature>
<dbReference type="PANTHER" id="PTHR33112">
    <property type="entry name" value="DOMAIN PROTEIN, PUTATIVE-RELATED"/>
    <property type="match status" value="1"/>
</dbReference>
<reference evidence="2 3" key="1">
    <citation type="submission" date="2014-04" db="EMBL/GenBank/DDBJ databases">
        <authorList>
            <consortium name="DOE Joint Genome Institute"/>
            <person name="Kuo A."/>
            <person name="Martino E."/>
            <person name="Perotto S."/>
            <person name="Kohler A."/>
            <person name="Nagy L.G."/>
            <person name="Floudas D."/>
            <person name="Copeland A."/>
            <person name="Barry K.W."/>
            <person name="Cichocki N."/>
            <person name="Veneault-Fourrey C."/>
            <person name="LaButti K."/>
            <person name="Lindquist E.A."/>
            <person name="Lipzen A."/>
            <person name="Lundell T."/>
            <person name="Morin E."/>
            <person name="Murat C."/>
            <person name="Sun H."/>
            <person name="Tunlid A."/>
            <person name="Henrissat B."/>
            <person name="Grigoriev I.V."/>
            <person name="Hibbett D.S."/>
            <person name="Martin F."/>
            <person name="Nordberg H.P."/>
            <person name="Cantor M.N."/>
            <person name="Hua S.X."/>
        </authorList>
    </citation>
    <scope>NUCLEOTIDE SEQUENCE [LARGE SCALE GENOMIC DNA]</scope>
    <source>
        <strain evidence="2 3">Zn</strain>
    </source>
</reference>
<keyword evidence="3" id="KW-1185">Reference proteome</keyword>
<dbReference type="HOGENOM" id="CLU_102622_1_0_1"/>
<dbReference type="PANTHER" id="PTHR33112:SF16">
    <property type="entry name" value="HETEROKARYON INCOMPATIBILITY DOMAIN-CONTAINING PROTEIN"/>
    <property type="match status" value="1"/>
</dbReference>
<organism evidence="2 3">
    <name type="scientific">Oidiodendron maius (strain Zn)</name>
    <dbReference type="NCBI Taxonomy" id="913774"/>
    <lineage>
        <taxon>Eukaryota</taxon>
        <taxon>Fungi</taxon>
        <taxon>Dikarya</taxon>
        <taxon>Ascomycota</taxon>
        <taxon>Pezizomycotina</taxon>
        <taxon>Leotiomycetes</taxon>
        <taxon>Leotiomycetes incertae sedis</taxon>
        <taxon>Myxotrichaceae</taxon>
        <taxon>Oidiodendron</taxon>
    </lineage>
</organism>
<feature type="domain" description="Heterokaryon incompatibility" evidence="1">
    <location>
        <begin position="27"/>
        <end position="111"/>
    </location>
</feature>
<accession>A0A0C3GV63</accession>
<dbReference type="OrthoDB" id="3563405at2759"/>
<evidence type="ECO:0000259" key="1">
    <source>
        <dbReference type="Pfam" id="PF06985"/>
    </source>
</evidence>
<dbReference type="Proteomes" id="UP000054321">
    <property type="component" value="Unassembled WGS sequence"/>
</dbReference>
<protein>
    <recommendedName>
        <fullName evidence="1">Heterokaryon incompatibility domain-containing protein</fullName>
    </recommendedName>
</protein>